<dbReference type="GO" id="GO:0046930">
    <property type="term" value="C:pore complex"/>
    <property type="evidence" value="ECO:0007669"/>
    <property type="project" value="UniProtKB-KW"/>
</dbReference>
<evidence type="ECO:0000256" key="11">
    <source>
        <dbReference type="ARBA" id="ARBA00023136"/>
    </source>
</evidence>
<dbReference type="GO" id="GO:0015159">
    <property type="term" value="F:polysaccharide transmembrane transporter activity"/>
    <property type="evidence" value="ECO:0007669"/>
    <property type="project" value="InterPro"/>
</dbReference>
<comment type="subcellular location">
    <subcellularLocation>
        <location evidence="1">Cell outer membrane</location>
        <topology evidence="1">Multi-pass membrane protein</topology>
    </subcellularLocation>
</comment>
<gene>
    <name evidence="17" type="ORF">CJD38_06830</name>
</gene>
<protein>
    <recommendedName>
        <fullName evidence="19">Polysaccharide export protein Wza</fullName>
    </recommendedName>
</protein>
<evidence type="ECO:0008006" key="19">
    <source>
        <dbReference type="Google" id="ProtNLM"/>
    </source>
</evidence>
<evidence type="ECO:0000256" key="6">
    <source>
        <dbReference type="ARBA" id="ARBA00022692"/>
    </source>
</evidence>
<dbReference type="Gene3D" id="3.10.560.10">
    <property type="entry name" value="Outer membrane lipoprotein wza domain like"/>
    <property type="match status" value="2"/>
</dbReference>
<keyword evidence="13" id="KW-0998">Cell outer membrane</keyword>
<accession>A0A2T5MIE5</accession>
<reference evidence="17 18" key="1">
    <citation type="submission" date="2018-04" db="EMBL/GenBank/DDBJ databases">
        <title>Novel species isolated from glacier.</title>
        <authorList>
            <person name="Liu Q."/>
            <person name="Xin Y.-H."/>
        </authorList>
    </citation>
    <scope>NUCLEOTIDE SEQUENCE [LARGE SCALE GENOMIC DNA]</scope>
    <source>
        <strain evidence="17 18">GT1R17</strain>
    </source>
</reference>
<evidence type="ECO:0000259" key="15">
    <source>
        <dbReference type="Pfam" id="PF02563"/>
    </source>
</evidence>
<dbReference type="PANTHER" id="PTHR33619">
    <property type="entry name" value="POLYSACCHARIDE EXPORT PROTEIN GFCE-RELATED"/>
    <property type="match status" value="1"/>
</dbReference>
<dbReference type="Proteomes" id="UP000244248">
    <property type="component" value="Unassembled WGS sequence"/>
</dbReference>
<dbReference type="Pfam" id="PF22461">
    <property type="entry name" value="SLBB_2"/>
    <property type="match status" value="1"/>
</dbReference>
<evidence type="ECO:0000256" key="7">
    <source>
        <dbReference type="ARBA" id="ARBA00022729"/>
    </source>
</evidence>
<evidence type="ECO:0000313" key="17">
    <source>
        <dbReference type="EMBL" id="PTU32357.1"/>
    </source>
</evidence>
<dbReference type="PROSITE" id="PS51257">
    <property type="entry name" value="PROKAR_LIPOPROTEIN"/>
    <property type="match status" value="1"/>
</dbReference>
<sequence length="395" mass="42725">MNAARIILIGLSASVISGCALPGLQYREGGSSVWKEQGNQSGADVQIKEITPSLTLQLAQDAFQKHQAKLGAVVPTTYAQRSWVYRVGVSDILSVIVWDHPELTNPAGTTMNVDSSGRVVRPDGTIYFPYAGDVLVADKTTTEIRELLTQKLARSVQNPQVDIKVLQYRSQFVNIVGDIDQPCKLPISDTPITVVDAMSQCKVTRAASAGANDNSLYAHRDIEFRRGEVRRNVDLFAIYKGQDPLSSQPLLGGDTIYLKDNRQNRVFVVGEVNRQAAIYIPASGLSLADALNDRDIGGLNQQTANAENIYVFRGGFTTGESKNGSAVQAVAQPDIFHLNVKSADALLVADQFQLQPRDVVFASAAPLVSYSRTAALIIPSISALLQTGILINATR</sequence>
<keyword evidence="6" id="KW-0812">Transmembrane</keyword>
<dbReference type="GO" id="GO:0009279">
    <property type="term" value="C:cell outer membrane"/>
    <property type="evidence" value="ECO:0007669"/>
    <property type="project" value="UniProtKB-SubCell"/>
</dbReference>
<keyword evidence="5" id="KW-0762">Sugar transport</keyword>
<dbReference type="InterPro" id="IPR003715">
    <property type="entry name" value="Poly_export_N"/>
</dbReference>
<keyword evidence="4" id="KW-1134">Transmembrane beta strand</keyword>
<dbReference type="InterPro" id="IPR049712">
    <property type="entry name" value="Poly_export"/>
</dbReference>
<evidence type="ECO:0000256" key="13">
    <source>
        <dbReference type="ARBA" id="ARBA00023237"/>
    </source>
</evidence>
<dbReference type="PANTHER" id="PTHR33619:SF3">
    <property type="entry name" value="POLYSACCHARIDE EXPORT PROTEIN GFCE-RELATED"/>
    <property type="match status" value="1"/>
</dbReference>
<proteinExistence type="inferred from homology"/>
<evidence type="ECO:0000256" key="2">
    <source>
        <dbReference type="ARBA" id="ARBA00009450"/>
    </source>
</evidence>
<dbReference type="OrthoDB" id="9808421at2"/>
<keyword evidence="8" id="KW-0625">Polysaccharide transport</keyword>
<dbReference type="RefSeq" id="WP_107939551.1">
    <property type="nucleotide sequence ID" value="NZ_QANS01000002.1"/>
</dbReference>
<dbReference type="GO" id="GO:0006811">
    <property type="term" value="P:monoatomic ion transport"/>
    <property type="evidence" value="ECO:0007669"/>
    <property type="project" value="UniProtKB-KW"/>
</dbReference>
<dbReference type="EMBL" id="QANS01000002">
    <property type="protein sequence ID" value="PTU32357.1"/>
    <property type="molecule type" value="Genomic_DNA"/>
</dbReference>
<organism evidence="17 18">
    <name type="scientific">Stenotrophobium rhamnosiphilum</name>
    <dbReference type="NCBI Taxonomy" id="2029166"/>
    <lineage>
        <taxon>Bacteria</taxon>
        <taxon>Pseudomonadati</taxon>
        <taxon>Pseudomonadota</taxon>
        <taxon>Gammaproteobacteria</taxon>
        <taxon>Nevskiales</taxon>
        <taxon>Nevskiaceae</taxon>
        <taxon>Stenotrophobium</taxon>
    </lineage>
</organism>
<evidence type="ECO:0000256" key="5">
    <source>
        <dbReference type="ARBA" id="ARBA00022597"/>
    </source>
</evidence>
<keyword evidence="9" id="KW-0406">Ion transport</keyword>
<evidence type="ECO:0000313" key="18">
    <source>
        <dbReference type="Proteomes" id="UP000244248"/>
    </source>
</evidence>
<keyword evidence="14" id="KW-0449">Lipoprotein</keyword>
<evidence type="ECO:0000256" key="9">
    <source>
        <dbReference type="ARBA" id="ARBA00023065"/>
    </source>
</evidence>
<evidence type="ECO:0000256" key="3">
    <source>
        <dbReference type="ARBA" id="ARBA00022448"/>
    </source>
</evidence>
<keyword evidence="18" id="KW-1185">Reference proteome</keyword>
<evidence type="ECO:0000259" key="16">
    <source>
        <dbReference type="Pfam" id="PF22461"/>
    </source>
</evidence>
<dbReference type="GO" id="GO:0015288">
    <property type="term" value="F:porin activity"/>
    <property type="evidence" value="ECO:0007669"/>
    <property type="project" value="UniProtKB-KW"/>
</dbReference>
<feature type="domain" description="Polysaccharide export protein N-terminal" evidence="15">
    <location>
        <begin position="82"/>
        <end position="165"/>
    </location>
</feature>
<name>A0A2T5MIE5_9GAMM</name>
<evidence type="ECO:0000256" key="4">
    <source>
        <dbReference type="ARBA" id="ARBA00022452"/>
    </source>
</evidence>
<comment type="similarity">
    <text evidence="2">Belongs to the BexD/CtrA/VexA family.</text>
</comment>
<evidence type="ECO:0000256" key="10">
    <source>
        <dbReference type="ARBA" id="ARBA00023114"/>
    </source>
</evidence>
<feature type="domain" description="SLBB" evidence="16">
    <location>
        <begin position="265"/>
        <end position="361"/>
    </location>
</feature>
<keyword evidence="10" id="KW-0626">Porin</keyword>
<comment type="caution">
    <text evidence="17">The sequence shown here is derived from an EMBL/GenBank/DDBJ whole genome shotgun (WGS) entry which is preliminary data.</text>
</comment>
<dbReference type="InterPro" id="IPR054765">
    <property type="entry name" value="SLBB_dom"/>
</dbReference>
<dbReference type="Gene3D" id="3.30.1950.10">
    <property type="entry name" value="wza like domain"/>
    <property type="match status" value="1"/>
</dbReference>
<keyword evidence="7" id="KW-0732">Signal</keyword>
<dbReference type="AlphaFoldDB" id="A0A2T5MIE5"/>
<keyword evidence="12" id="KW-0564">Palmitate</keyword>
<dbReference type="Pfam" id="PF02563">
    <property type="entry name" value="Poly_export"/>
    <property type="match status" value="1"/>
</dbReference>
<keyword evidence="11" id="KW-0472">Membrane</keyword>
<evidence type="ECO:0000256" key="1">
    <source>
        <dbReference type="ARBA" id="ARBA00004571"/>
    </source>
</evidence>
<evidence type="ECO:0000256" key="12">
    <source>
        <dbReference type="ARBA" id="ARBA00023139"/>
    </source>
</evidence>
<keyword evidence="3" id="KW-0813">Transport</keyword>
<evidence type="ECO:0000256" key="14">
    <source>
        <dbReference type="ARBA" id="ARBA00023288"/>
    </source>
</evidence>
<evidence type="ECO:0000256" key="8">
    <source>
        <dbReference type="ARBA" id="ARBA00023047"/>
    </source>
</evidence>